<evidence type="ECO:0000259" key="10">
    <source>
        <dbReference type="PROSITE" id="PS50263"/>
    </source>
</evidence>
<feature type="transmembrane region" description="Helical" evidence="9">
    <location>
        <begin position="49"/>
        <end position="68"/>
    </location>
</feature>
<keyword evidence="4 9" id="KW-0808">Transferase</keyword>
<dbReference type="InterPro" id="IPR045378">
    <property type="entry name" value="LNT_N"/>
</dbReference>
<comment type="similarity">
    <text evidence="2 9">Belongs to the CN hydrolase family. Apolipoprotein N-acyltransferase subfamily.</text>
</comment>
<protein>
    <recommendedName>
        <fullName evidence="9">Apolipoprotein N-acyltransferase</fullName>
        <shortName evidence="9">ALP N-acyltransferase</shortName>
        <ecNumber evidence="9">2.3.1.269</ecNumber>
    </recommendedName>
</protein>
<comment type="subcellular location">
    <subcellularLocation>
        <location evidence="1 9">Cell membrane</location>
        <topology evidence="1 9">Multi-pass membrane protein</topology>
    </subcellularLocation>
</comment>
<feature type="transmembrane region" description="Helical" evidence="9">
    <location>
        <begin position="180"/>
        <end position="198"/>
    </location>
</feature>
<dbReference type="RefSeq" id="WP_145430117.1">
    <property type="nucleotide sequence ID" value="NZ_CP036339.1"/>
</dbReference>
<dbReference type="AlphaFoldDB" id="A0A517TRQ0"/>
<dbReference type="GO" id="GO:0042158">
    <property type="term" value="P:lipoprotein biosynthetic process"/>
    <property type="evidence" value="ECO:0007669"/>
    <property type="project" value="UniProtKB-UniRule"/>
</dbReference>
<comment type="pathway">
    <text evidence="9">Protein modification; lipoprotein biosynthesis (N-acyl transfer).</text>
</comment>
<dbReference type="PANTHER" id="PTHR38686">
    <property type="entry name" value="APOLIPOPROTEIN N-ACYLTRANSFERASE"/>
    <property type="match status" value="1"/>
</dbReference>
<dbReference type="PROSITE" id="PS50263">
    <property type="entry name" value="CN_HYDROLASE"/>
    <property type="match status" value="1"/>
</dbReference>
<reference evidence="11 12" key="1">
    <citation type="submission" date="2019-02" db="EMBL/GenBank/DDBJ databases">
        <title>Deep-cultivation of Planctomycetes and their phenomic and genomic characterization uncovers novel biology.</title>
        <authorList>
            <person name="Wiegand S."/>
            <person name="Jogler M."/>
            <person name="Boedeker C."/>
            <person name="Pinto D."/>
            <person name="Vollmers J."/>
            <person name="Rivas-Marin E."/>
            <person name="Kohn T."/>
            <person name="Peeters S.H."/>
            <person name="Heuer A."/>
            <person name="Rast P."/>
            <person name="Oberbeckmann S."/>
            <person name="Bunk B."/>
            <person name="Jeske O."/>
            <person name="Meyerdierks A."/>
            <person name="Storesund J.E."/>
            <person name="Kallscheuer N."/>
            <person name="Luecker S."/>
            <person name="Lage O.M."/>
            <person name="Pohl T."/>
            <person name="Merkel B.J."/>
            <person name="Hornburger P."/>
            <person name="Mueller R.-W."/>
            <person name="Bruemmer F."/>
            <person name="Labrenz M."/>
            <person name="Spormann A.M."/>
            <person name="Op den Camp H."/>
            <person name="Overmann J."/>
            <person name="Amann R."/>
            <person name="Jetten M.S.M."/>
            <person name="Mascher T."/>
            <person name="Medema M.H."/>
            <person name="Devos D.P."/>
            <person name="Kaster A.-K."/>
            <person name="Ovreas L."/>
            <person name="Rohde M."/>
            <person name="Galperin M.Y."/>
            <person name="Jogler C."/>
        </authorList>
    </citation>
    <scope>NUCLEOTIDE SEQUENCE [LARGE SCALE GENOMIC DNA]</scope>
    <source>
        <strain evidence="11 12">I41</strain>
    </source>
</reference>
<dbReference type="GO" id="GO:0016410">
    <property type="term" value="F:N-acyltransferase activity"/>
    <property type="evidence" value="ECO:0007669"/>
    <property type="project" value="UniProtKB-UniRule"/>
</dbReference>
<dbReference type="UniPathway" id="UPA00666"/>
<accession>A0A517TRQ0</accession>
<sequence>MSANAKPLIKPVALKGNALPAEPGAGWTTLALGLLGSLLCYLAHPPVGWSLLAWFGPAAWFYAARLPVMPGRRPYRALWIAGSAYWLATVQWIRLPHELNIFGLFLLAAYLGAYLPIAVGLTRAAVFRFGVPLWLAAPVAWTGLEWLRARLLTGFLMASLAHTQIRITPIIQIADVLGEYGVTFLIILVASALAELIYQCRGSGRPRLATATIPLFALLPAVLYGNFQIARLHSIAPEAKTTTIALIQSDMLADWKGTPERDDAVMEQMAELSRQAVREHEGVDLVVWPETMFRMSYHHADDDYRPPQELLSLPVGVMFSEAVTYLSELTRQLNAPILVGLDRVHWAPLKNGEPPMDERNFPFIYKQFNSSAAVDRSGVLVGTYDKMHLLPFGEYIPFVRWLPFLKNYSPITGGAQPGVAPAALEIDGVVYSPNICYETVLPQLIRRQVAELSRQGKTPGVLVNLTNDAWYWGSSELDMHLASGVFRAVEMRTPLVVAANRGLSAHVDHLGRIVAATDRDVPASLVATVTLPPRNGEFPSLFAACGDWFALLCLVCCIPAAVTGWRGRQTKRAAKLE</sequence>
<dbReference type="EC" id="2.3.1.269" evidence="9"/>
<evidence type="ECO:0000256" key="9">
    <source>
        <dbReference type="HAMAP-Rule" id="MF_01148"/>
    </source>
</evidence>
<keyword evidence="3 9" id="KW-1003">Cell membrane</keyword>
<organism evidence="11 12">
    <name type="scientific">Lacipirellula limnantheis</name>
    <dbReference type="NCBI Taxonomy" id="2528024"/>
    <lineage>
        <taxon>Bacteria</taxon>
        <taxon>Pseudomonadati</taxon>
        <taxon>Planctomycetota</taxon>
        <taxon>Planctomycetia</taxon>
        <taxon>Pirellulales</taxon>
        <taxon>Lacipirellulaceae</taxon>
        <taxon>Lacipirellula</taxon>
    </lineage>
</organism>
<evidence type="ECO:0000256" key="4">
    <source>
        <dbReference type="ARBA" id="ARBA00022679"/>
    </source>
</evidence>
<comment type="catalytic activity">
    <reaction evidence="9">
        <text>N-terminal S-1,2-diacyl-sn-glyceryl-L-cysteinyl-[lipoprotein] + a glycerophospholipid = N-acyl-S-1,2-diacyl-sn-glyceryl-L-cysteinyl-[lipoprotein] + a 2-acyl-sn-glycero-3-phospholipid + H(+)</text>
        <dbReference type="Rhea" id="RHEA:48228"/>
        <dbReference type="Rhea" id="RHEA-COMP:14681"/>
        <dbReference type="Rhea" id="RHEA-COMP:14684"/>
        <dbReference type="ChEBI" id="CHEBI:15378"/>
        <dbReference type="ChEBI" id="CHEBI:136912"/>
        <dbReference type="ChEBI" id="CHEBI:140656"/>
        <dbReference type="ChEBI" id="CHEBI:140657"/>
        <dbReference type="ChEBI" id="CHEBI:140660"/>
        <dbReference type="EC" id="2.3.1.269"/>
    </reaction>
</comment>
<keyword evidence="12" id="KW-1185">Reference proteome</keyword>
<evidence type="ECO:0000256" key="8">
    <source>
        <dbReference type="ARBA" id="ARBA00023315"/>
    </source>
</evidence>
<keyword evidence="8 9" id="KW-0012">Acyltransferase</keyword>
<feature type="transmembrane region" description="Helical" evidence="9">
    <location>
        <begin position="548"/>
        <end position="565"/>
    </location>
</feature>
<evidence type="ECO:0000256" key="5">
    <source>
        <dbReference type="ARBA" id="ARBA00022692"/>
    </source>
</evidence>
<proteinExistence type="inferred from homology"/>
<feature type="transmembrane region" description="Helical" evidence="9">
    <location>
        <begin position="74"/>
        <end position="93"/>
    </location>
</feature>
<dbReference type="Pfam" id="PF00795">
    <property type="entry name" value="CN_hydrolase"/>
    <property type="match status" value="1"/>
</dbReference>
<dbReference type="PANTHER" id="PTHR38686:SF1">
    <property type="entry name" value="APOLIPOPROTEIN N-ACYLTRANSFERASE"/>
    <property type="match status" value="1"/>
</dbReference>
<dbReference type="Pfam" id="PF20154">
    <property type="entry name" value="LNT_N"/>
    <property type="match status" value="1"/>
</dbReference>
<evidence type="ECO:0000256" key="7">
    <source>
        <dbReference type="ARBA" id="ARBA00023136"/>
    </source>
</evidence>
<dbReference type="NCBIfam" id="TIGR00546">
    <property type="entry name" value="lnt"/>
    <property type="match status" value="1"/>
</dbReference>
<evidence type="ECO:0000256" key="1">
    <source>
        <dbReference type="ARBA" id="ARBA00004651"/>
    </source>
</evidence>
<dbReference type="InterPro" id="IPR003010">
    <property type="entry name" value="C-N_Hydrolase"/>
</dbReference>
<evidence type="ECO:0000313" key="12">
    <source>
        <dbReference type="Proteomes" id="UP000317909"/>
    </source>
</evidence>
<dbReference type="InterPro" id="IPR004563">
    <property type="entry name" value="Apolipo_AcylTrfase"/>
</dbReference>
<dbReference type="KEGG" id="llh:I41_02080"/>
<keyword evidence="6 9" id="KW-1133">Transmembrane helix</keyword>
<keyword evidence="5 9" id="KW-0812">Transmembrane</keyword>
<keyword evidence="11" id="KW-0449">Lipoprotein</keyword>
<keyword evidence="7 9" id="KW-0472">Membrane</keyword>
<dbReference type="HAMAP" id="MF_01148">
    <property type="entry name" value="Lnt"/>
    <property type="match status" value="1"/>
</dbReference>
<feature type="transmembrane region" description="Helical" evidence="9">
    <location>
        <begin position="100"/>
        <end position="119"/>
    </location>
</feature>
<comment type="function">
    <text evidence="9">Catalyzes the phospholipid dependent N-acylation of the N-terminal cysteine of apolipoprotein, the last step in lipoprotein maturation.</text>
</comment>
<gene>
    <name evidence="9 11" type="primary">lnt</name>
    <name evidence="11" type="ORF">I41_02080</name>
</gene>
<evidence type="ECO:0000313" key="11">
    <source>
        <dbReference type="EMBL" id="QDT71053.1"/>
    </source>
</evidence>
<dbReference type="EMBL" id="CP036339">
    <property type="protein sequence ID" value="QDT71053.1"/>
    <property type="molecule type" value="Genomic_DNA"/>
</dbReference>
<evidence type="ECO:0000256" key="2">
    <source>
        <dbReference type="ARBA" id="ARBA00010065"/>
    </source>
</evidence>
<dbReference type="SUPFAM" id="SSF56317">
    <property type="entry name" value="Carbon-nitrogen hydrolase"/>
    <property type="match status" value="1"/>
</dbReference>
<dbReference type="CDD" id="cd07571">
    <property type="entry name" value="ALP_N-acyl_transferase"/>
    <property type="match status" value="1"/>
</dbReference>
<dbReference type="Proteomes" id="UP000317909">
    <property type="component" value="Chromosome"/>
</dbReference>
<dbReference type="OrthoDB" id="9804277at2"/>
<name>A0A517TRQ0_9BACT</name>
<feature type="domain" description="CN hydrolase" evidence="10">
    <location>
        <begin position="242"/>
        <end position="531"/>
    </location>
</feature>
<comment type="caution">
    <text evidence="9">Lacks conserved residue(s) required for the propagation of feature annotation.</text>
</comment>
<evidence type="ECO:0000256" key="6">
    <source>
        <dbReference type="ARBA" id="ARBA00022989"/>
    </source>
</evidence>
<dbReference type="InterPro" id="IPR036526">
    <property type="entry name" value="C-N_Hydrolase_sf"/>
</dbReference>
<dbReference type="GO" id="GO:0005886">
    <property type="term" value="C:plasma membrane"/>
    <property type="evidence" value="ECO:0007669"/>
    <property type="project" value="UniProtKB-SubCell"/>
</dbReference>
<dbReference type="Gene3D" id="3.60.110.10">
    <property type="entry name" value="Carbon-nitrogen hydrolase"/>
    <property type="match status" value="1"/>
</dbReference>
<evidence type="ECO:0000256" key="3">
    <source>
        <dbReference type="ARBA" id="ARBA00022475"/>
    </source>
</evidence>